<sequence length="84" mass="9797">MAGWPLFVYINPNCRSNEPAERRIHPNQTCFRQYETFAFRVFGQSLDHQCVFSLCLEVPSLIIHIDERSRACQCIVLFNHPGNN</sequence>
<reference evidence="1 2" key="1">
    <citation type="submission" date="2019-02" db="EMBL/GenBank/DDBJ databases">
        <title>Deep-cultivation of Planctomycetes and their phenomic and genomic characterization uncovers novel biology.</title>
        <authorList>
            <person name="Wiegand S."/>
            <person name="Jogler M."/>
            <person name="Boedeker C."/>
            <person name="Pinto D."/>
            <person name="Vollmers J."/>
            <person name="Rivas-Marin E."/>
            <person name="Kohn T."/>
            <person name="Peeters S.H."/>
            <person name="Heuer A."/>
            <person name="Rast P."/>
            <person name="Oberbeckmann S."/>
            <person name="Bunk B."/>
            <person name="Jeske O."/>
            <person name="Meyerdierks A."/>
            <person name="Storesund J.E."/>
            <person name="Kallscheuer N."/>
            <person name="Luecker S."/>
            <person name="Lage O.M."/>
            <person name="Pohl T."/>
            <person name="Merkel B.J."/>
            <person name="Hornburger P."/>
            <person name="Mueller R.-W."/>
            <person name="Bruemmer F."/>
            <person name="Labrenz M."/>
            <person name="Spormann A.M."/>
            <person name="Op Den Camp H."/>
            <person name="Overmann J."/>
            <person name="Amann R."/>
            <person name="Jetten M.S.M."/>
            <person name="Mascher T."/>
            <person name="Medema M.H."/>
            <person name="Devos D.P."/>
            <person name="Kaster A.-K."/>
            <person name="Ovreas L."/>
            <person name="Rohde M."/>
            <person name="Galperin M.Y."/>
            <person name="Jogler C."/>
        </authorList>
    </citation>
    <scope>NUCLEOTIDE SEQUENCE [LARGE SCALE GENOMIC DNA]</scope>
    <source>
        <strain evidence="1 2">Poly41</strain>
    </source>
</reference>
<keyword evidence="2" id="KW-1185">Reference proteome</keyword>
<proteinExistence type="predicted"/>
<name>A0A5C6CX43_9BACT</name>
<organism evidence="1 2">
    <name type="scientific">Novipirellula artificiosorum</name>
    <dbReference type="NCBI Taxonomy" id="2528016"/>
    <lineage>
        <taxon>Bacteria</taxon>
        <taxon>Pseudomonadati</taxon>
        <taxon>Planctomycetota</taxon>
        <taxon>Planctomycetia</taxon>
        <taxon>Pirellulales</taxon>
        <taxon>Pirellulaceae</taxon>
        <taxon>Novipirellula</taxon>
    </lineage>
</organism>
<evidence type="ECO:0000313" key="1">
    <source>
        <dbReference type="EMBL" id="TWU29142.1"/>
    </source>
</evidence>
<evidence type="ECO:0000313" key="2">
    <source>
        <dbReference type="Proteomes" id="UP000319143"/>
    </source>
</evidence>
<dbReference type="AlphaFoldDB" id="A0A5C6CX43"/>
<comment type="caution">
    <text evidence="1">The sequence shown here is derived from an EMBL/GenBank/DDBJ whole genome shotgun (WGS) entry which is preliminary data.</text>
</comment>
<dbReference type="EMBL" id="SJPV01000023">
    <property type="protein sequence ID" value="TWU29142.1"/>
    <property type="molecule type" value="Genomic_DNA"/>
</dbReference>
<gene>
    <name evidence="1" type="ORF">Poly41_67140</name>
</gene>
<dbReference type="Proteomes" id="UP000319143">
    <property type="component" value="Unassembled WGS sequence"/>
</dbReference>
<protein>
    <submittedName>
        <fullName evidence="1">Uncharacterized protein</fullName>
    </submittedName>
</protein>
<accession>A0A5C6CX43</accession>